<dbReference type="PANTHER" id="PTHR45749">
    <property type="match status" value="1"/>
</dbReference>
<feature type="domain" description="DUF4371" evidence="1">
    <location>
        <begin position="17"/>
        <end position="139"/>
    </location>
</feature>
<dbReference type="InterPro" id="IPR012337">
    <property type="entry name" value="RNaseH-like_sf"/>
</dbReference>
<sequence length="433" mass="49231">MGLLAKHDPIVDDRLFHGPRNAKYTSHMIQKNFLGFMASLVRKQICLSVQKVRFYSLMVDKMKDLSKQELMSIVVHYVDSDTDPALIREQFLTFNPAATLNSEGLTKYILETLSRYGLDPNLMVSQGYNGASVMSGHCSGVQQRVREAAPHAVYVHCHAHILNLVLVDCVKNSHASEFFSLLQVLYVFLSSSKAHVIFIEKQKELYPAKLTKELKRLLDTRWACRSLTLDVIASTYDSIISSLEHIMDYTVKAKAVEAAGLLGQVQSFKFLACLTIFQRVMGVTKALSDQAAGLIFSTTQTLKDFRSDSVWDHMYKYICDVATLHYMEPATMMERQRKRPRRLENSVVLESTGRRETVSYSQNVKLNIYLPVLDHFLSEMDCHFSASYLDLMKSLDACNPLSSQFLDSTLLSDLAFRYDLGYELLPNERLLAK</sequence>
<dbReference type="OrthoDB" id="1739706at2759"/>
<dbReference type="SUPFAM" id="SSF53098">
    <property type="entry name" value="Ribonuclease H-like"/>
    <property type="match status" value="1"/>
</dbReference>
<reference evidence="2" key="1">
    <citation type="submission" date="2017-05" db="UniProtKB">
        <authorList>
            <consortium name="EnsemblMetazoa"/>
        </authorList>
    </citation>
    <scope>IDENTIFICATION</scope>
</reference>
<dbReference type="PANTHER" id="PTHR45749:SF37">
    <property type="entry name" value="OS05G0311600 PROTEIN"/>
    <property type="match status" value="1"/>
</dbReference>
<name>A0A1X7UVF6_AMPQE</name>
<dbReference type="InParanoid" id="A0A1X7UVF6"/>
<dbReference type="Pfam" id="PF14291">
    <property type="entry name" value="DUF4371"/>
    <property type="match status" value="1"/>
</dbReference>
<dbReference type="AlphaFoldDB" id="A0A1X7UVF6"/>
<evidence type="ECO:0000313" key="2">
    <source>
        <dbReference type="EnsemblMetazoa" id="Aqu2.1.31651_001"/>
    </source>
</evidence>
<protein>
    <recommendedName>
        <fullName evidence="1">DUF4371 domain-containing protein</fullName>
    </recommendedName>
</protein>
<dbReference type="STRING" id="400682.A0A1X7UVF6"/>
<dbReference type="eggNOG" id="ENOG502QPQD">
    <property type="taxonomic scope" value="Eukaryota"/>
</dbReference>
<proteinExistence type="predicted"/>
<organism evidence="2">
    <name type="scientific">Amphimedon queenslandica</name>
    <name type="common">Sponge</name>
    <dbReference type="NCBI Taxonomy" id="400682"/>
    <lineage>
        <taxon>Eukaryota</taxon>
        <taxon>Metazoa</taxon>
        <taxon>Porifera</taxon>
        <taxon>Demospongiae</taxon>
        <taxon>Heteroscleromorpha</taxon>
        <taxon>Haplosclerida</taxon>
        <taxon>Niphatidae</taxon>
        <taxon>Amphimedon</taxon>
    </lineage>
</organism>
<dbReference type="EnsemblMetazoa" id="Aqu2.1.31651_001">
    <property type="protein sequence ID" value="Aqu2.1.31651_001"/>
    <property type="gene ID" value="Aqu2.1.31651"/>
</dbReference>
<evidence type="ECO:0000259" key="1">
    <source>
        <dbReference type="Pfam" id="PF14291"/>
    </source>
</evidence>
<dbReference type="OMA" id="CEKHETQ"/>
<accession>A0A1X7UVF6</accession>
<dbReference type="InterPro" id="IPR025398">
    <property type="entry name" value="DUF4371"/>
</dbReference>